<protein>
    <submittedName>
        <fullName evidence="6">WD repeat-containing protein 12</fullName>
    </submittedName>
</protein>
<dbReference type="InterPro" id="IPR015943">
    <property type="entry name" value="WD40/YVTN_repeat-like_dom_sf"/>
</dbReference>
<evidence type="ECO:0000256" key="3">
    <source>
        <dbReference type="ARBA" id="ARBA00022737"/>
    </source>
</evidence>
<dbReference type="InterPro" id="IPR036322">
    <property type="entry name" value="WD40_repeat_dom_sf"/>
</dbReference>
<evidence type="ECO:0000256" key="4">
    <source>
        <dbReference type="SAM" id="MobiDB-lite"/>
    </source>
</evidence>
<dbReference type="Pfam" id="PF08154">
    <property type="entry name" value="NLE"/>
    <property type="match status" value="1"/>
</dbReference>
<evidence type="ECO:0000259" key="5">
    <source>
        <dbReference type="Pfam" id="PF08154"/>
    </source>
</evidence>
<dbReference type="Proteomes" id="UP000553632">
    <property type="component" value="Unassembled WGS sequence"/>
</dbReference>
<evidence type="ECO:0000313" key="6">
    <source>
        <dbReference type="EMBL" id="KAF4729760.1"/>
    </source>
</evidence>
<evidence type="ECO:0000256" key="2">
    <source>
        <dbReference type="ARBA" id="ARBA00022574"/>
    </source>
</evidence>
<keyword evidence="3" id="KW-0677">Repeat</keyword>
<evidence type="ECO:0000256" key="1">
    <source>
        <dbReference type="ARBA" id="ARBA00004123"/>
    </source>
</evidence>
<dbReference type="EMBL" id="JABANO010019709">
    <property type="protein sequence ID" value="KAF4729760.1"/>
    <property type="molecule type" value="Genomic_DNA"/>
</dbReference>
<feature type="non-terminal residue" evidence="6">
    <location>
        <position position="1"/>
    </location>
</feature>
<dbReference type="SUPFAM" id="SSF50978">
    <property type="entry name" value="WD40 repeat-like"/>
    <property type="match status" value="1"/>
</dbReference>
<organism evidence="6 7">
    <name type="scientific">Perkinsus olseni</name>
    <name type="common">Perkinsus atlanticus</name>
    <dbReference type="NCBI Taxonomy" id="32597"/>
    <lineage>
        <taxon>Eukaryota</taxon>
        <taxon>Sar</taxon>
        <taxon>Alveolata</taxon>
        <taxon>Perkinsozoa</taxon>
        <taxon>Perkinsea</taxon>
        <taxon>Perkinsida</taxon>
        <taxon>Perkinsidae</taxon>
        <taxon>Perkinsus</taxon>
    </lineage>
</organism>
<gene>
    <name evidence="6" type="primary">WDR12_2</name>
    <name evidence="6" type="ORF">FOZ63_010588</name>
</gene>
<keyword evidence="7" id="KW-1185">Reference proteome</keyword>
<dbReference type="InterPro" id="IPR012972">
    <property type="entry name" value="NLE"/>
</dbReference>
<dbReference type="AlphaFoldDB" id="A0A7J6SCE3"/>
<feature type="domain" description="NLE" evidence="5">
    <location>
        <begin position="38"/>
        <end position="96"/>
    </location>
</feature>
<proteinExistence type="predicted"/>
<dbReference type="Gene3D" id="2.130.10.10">
    <property type="entry name" value="YVTN repeat-like/Quinoprotein amine dehydrogenase"/>
    <property type="match status" value="1"/>
</dbReference>
<feature type="region of interest" description="Disordered" evidence="4">
    <location>
        <begin position="1"/>
        <end position="26"/>
    </location>
</feature>
<dbReference type="GO" id="GO:0005634">
    <property type="term" value="C:nucleus"/>
    <property type="evidence" value="ECO:0007669"/>
    <property type="project" value="UniProtKB-SubCell"/>
</dbReference>
<keyword evidence="2" id="KW-0853">WD repeat</keyword>
<sequence>GCILPMAGSSPAVDMHEVPNEEEEQAAPSIITQVEGVFTTKLPEEYQIPDDPIVLEGHLSRSGLSSMLNDLLSLEEPVVFDFIVNGQFLRTSLAEFYTQYGLSSEVACKIEYVLAMPEPETAEVTQEEEWLSCIEVIEGTGSGLYATGSMKGSWSLYTSEGHRKLFGQRDSDASVLALAGRENTVVTGSRDGLVRFYSLGEGNKSPELISSANNGIR</sequence>
<comment type="subcellular location">
    <subcellularLocation>
        <location evidence="1">Nucleus</location>
    </subcellularLocation>
</comment>
<feature type="non-terminal residue" evidence="6">
    <location>
        <position position="217"/>
    </location>
</feature>
<accession>A0A7J6SCE3</accession>
<comment type="caution">
    <text evidence="6">The sequence shown here is derived from an EMBL/GenBank/DDBJ whole genome shotgun (WGS) entry which is preliminary data.</text>
</comment>
<reference evidence="6 7" key="1">
    <citation type="submission" date="2020-04" db="EMBL/GenBank/DDBJ databases">
        <title>Perkinsus olseni comparative genomics.</title>
        <authorList>
            <person name="Bogema D.R."/>
        </authorList>
    </citation>
    <scope>NUCLEOTIDE SEQUENCE [LARGE SCALE GENOMIC DNA]</scope>
    <source>
        <strain evidence="6 7">ATCC PRA-207</strain>
    </source>
</reference>
<evidence type="ECO:0000313" key="7">
    <source>
        <dbReference type="Proteomes" id="UP000553632"/>
    </source>
</evidence>
<name>A0A7J6SCE3_PEROL</name>